<evidence type="ECO:0000259" key="2">
    <source>
        <dbReference type="Pfam" id="PF13966"/>
    </source>
</evidence>
<evidence type="ECO:0000313" key="3">
    <source>
        <dbReference type="EMBL" id="PKU63915.1"/>
    </source>
</evidence>
<dbReference type="AlphaFoldDB" id="A0A2I0VKI6"/>
<feature type="signal peptide" evidence="1">
    <location>
        <begin position="1"/>
        <end position="28"/>
    </location>
</feature>
<feature type="chain" id="PRO_5014179390" description="Reverse transcriptase zinc-binding domain-containing protein" evidence="1">
    <location>
        <begin position="29"/>
        <end position="156"/>
    </location>
</feature>
<accession>A0A2I0VKI6</accession>
<dbReference type="EMBL" id="KZ503459">
    <property type="protein sequence ID" value="PKU63915.1"/>
    <property type="molecule type" value="Genomic_DNA"/>
</dbReference>
<keyword evidence="1" id="KW-0732">Signal</keyword>
<organism evidence="3 4">
    <name type="scientific">Dendrobium catenatum</name>
    <dbReference type="NCBI Taxonomy" id="906689"/>
    <lineage>
        <taxon>Eukaryota</taxon>
        <taxon>Viridiplantae</taxon>
        <taxon>Streptophyta</taxon>
        <taxon>Embryophyta</taxon>
        <taxon>Tracheophyta</taxon>
        <taxon>Spermatophyta</taxon>
        <taxon>Magnoliopsida</taxon>
        <taxon>Liliopsida</taxon>
        <taxon>Asparagales</taxon>
        <taxon>Orchidaceae</taxon>
        <taxon>Epidendroideae</taxon>
        <taxon>Malaxideae</taxon>
        <taxon>Dendrobiinae</taxon>
        <taxon>Dendrobium</taxon>
    </lineage>
</organism>
<sequence length="156" mass="18652">MIWHKKNALKFAVFAWMAIVGDLKNADALRVRHIFIPSLCRLCHNYDETATHLFFECSYSFSILTGFFHEMNNFLLRPNIFQVYEWINGKYNGNLKLQNFYKLVVSTIIYFVWIERNNRSFGNHSQCQTSLLLCIKRAIFEKIVKWRNAIEFLDRL</sequence>
<reference evidence="3 4" key="2">
    <citation type="journal article" date="2017" name="Nature">
        <title>The Apostasia genome and the evolution of orchids.</title>
        <authorList>
            <person name="Zhang G.Q."/>
            <person name="Liu K.W."/>
            <person name="Li Z."/>
            <person name="Lohaus R."/>
            <person name="Hsiao Y.Y."/>
            <person name="Niu S.C."/>
            <person name="Wang J.Y."/>
            <person name="Lin Y.C."/>
            <person name="Xu Q."/>
            <person name="Chen L.J."/>
            <person name="Yoshida K."/>
            <person name="Fujiwara S."/>
            <person name="Wang Z.W."/>
            <person name="Zhang Y.Q."/>
            <person name="Mitsuda N."/>
            <person name="Wang M."/>
            <person name="Liu G.H."/>
            <person name="Pecoraro L."/>
            <person name="Huang H.X."/>
            <person name="Xiao X.J."/>
            <person name="Lin M."/>
            <person name="Wu X.Y."/>
            <person name="Wu W.L."/>
            <person name="Chen Y.Y."/>
            <person name="Chang S.B."/>
            <person name="Sakamoto S."/>
            <person name="Ohme-Takagi M."/>
            <person name="Yagi M."/>
            <person name="Zeng S.J."/>
            <person name="Shen C.Y."/>
            <person name="Yeh C.M."/>
            <person name="Luo Y.B."/>
            <person name="Tsai W.C."/>
            <person name="Van de Peer Y."/>
            <person name="Liu Z.J."/>
        </authorList>
    </citation>
    <scope>NUCLEOTIDE SEQUENCE [LARGE SCALE GENOMIC DNA]</scope>
    <source>
        <tissue evidence="3">The whole plant</tissue>
    </source>
</reference>
<protein>
    <recommendedName>
        <fullName evidence="2">Reverse transcriptase zinc-binding domain-containing protein</fullName>
    </recommendedName>
</protein>
<evidence type="ECO:0000256" key="1">
    <source>
        <dbReference type="SAM" id="SignalP"/>
    </source>
</evidence>
<name>A0A2I0VKI6_9ASPA</name>
<keyword evidence="4" id="KW-1185">Reference proteome</keyword>
<dbReference type="Pfam" id="PF13966">
    <property type="entry name" value="zf-RVT"/>
    <property type="match status" value="1"/>
</dbReference>
<gene>
    <name evidence="3" type="ORF">MA16_Dca009899</name>
</gene>
<dbReference type="InterPro" id="IPR026960">
    <property type="entry name" value="RVT-Znf"/>
</dbReference>
<proteinExistence type="predicted"/>
<evidence type="ECO:0000313" key="4">
    <source>
        <dbReference type="Proteomes" id="UP000233837"/>
    </source>
</evidence>
<feature type="domain" description="Reverse transcriptase zinc-binding" evidence="2">
    <location>
        <begin position="1"/>
        <end position="60"/>
    </location>
</feature>
<dbReference type="Proteomes" id="UP000233837">
    <property type="component" value="Unassembled WGS sequence"/>
</dbReference>
<reference evidence="3 4" key="1">
    <citation type="journal article" date="2016" name="Sci. Rep.">
        <title>The Dendrobium catenatum Lindl. genome sequence provides insights into polysaccharide synthase, floral development and adaptive evolution.</title>
        <authorList>
            <person name="Zhang G.Q."/>
            <person name="Xu Q."/>
            <person name="Bian C."/>
            <person name="Tsai W.C."/>
            <person name="Yeh C.M."/>
            <person name="Liu K.W."/>
            <person name="Yoshida K."/>
            <person name="Zhang L.S."/>
            <person name="Chang S.B."/>
            <person name="Chen F."/>
            <person name="Shi Y."/>
            <person name="Su Y.Y."/>
            <person name="Zhang Y.Q."/>
            <person name="Chen L.J."/>
            <person name="Yin Y."/>
            <person name="Lin M."/>
            <person name="Huang H."/>
            <person name="Deng H."/>
            <person name="Wang Z.W."/>
            <person name="Zhu S.L."/>
            <person name="Zhao X."/>
            <person name="Deng C."/>
            <person name="Niu S.C."/>
            <person name="Huang J."/>
            <person name="Wang M."/>
            <person name="Liu G.H."/>
            <person name="Yang H.J."/>
            <person name="Xiao X.J."/>
            <person name="Hsiao Y.Y."/>
            <person name="Wu W.L."/>
            <person name="Chen Y.Y."/>
            <person name="Mitsuda N."/>
            <person name="Ohme-Takagi M."/>
            <person name="Luo Y.B."/>
            <person name="Van de Peer Y."/>
            <person name="Liu Z.J."/>
        </authorList>
    </citation>
    <scope>NUCLEOTIDE SEQUENCE [LARGE SCALE GENOMIC DNA]</scope>
    <source>
        <tissue evidence="3">The whole plant</tissue>
    </source>
</reference>